<organism evidence="2 3">
    <name type="scientific">Auraticoccus cholistanensis</name>
    <dbReference type="NCBI Taxonomy" id="2656650"/>
    <lineage>
        <taxon>Bacteria</taxon>
        <taxon>Bacillati</taxon>
        <taxon>Actinomycetota</taxon>
        <taxon>Actinomycetes</taxon>
        <taxon>Propionibacteriales</taxon>
        <taxon>Propionibacteriaceae</taxon>
        <taxon>Auraticoccus</taxon>
    </lineage>
</organism>
<keyword evidence="1" id="KW-0472">Membrane</keyword>
<keyword evidence="3" id="KW-1185">Reference proteome</keyword>
<proteinExistence type="predicted"/>
<evidence type="ECO:0000313" key="3">
    <source>
        <dbReference type="Proteomes" id="UP000435304"/>
    </source>
</evidence>
<dbReference type="RefSeq" id="WP_156610036.1">
    <property type="nucleotide sequence ID" value="NZ_WPCU01000006.1"/>
</dbReference>
<name>A0A6A9UYC8_9ACTN</name>
<comment type="caution">
    <text evidence="2">The sequence shown here is derived from an EMBL/GenBank/DDBJ whole genome shotgun (WGS) entry which is preliminary data.</text>
</comment>
<dbReference type="EMBL" id="WPCU01000006">
    <property type="protein sequence ID" value="MVA76507.1"/>
    <property type="molecule type" value="Genomic_DNA"/>
</dbReference>
<protein>
    <submittedName>
        <fullName evidence="2">Uncharacterized protein</fullName>
    </submittedName>
</protein>
<gene>
    <name evidence="2" type="ORF">GC722_10795</name>
</gene>
<dbReference type="AlphaFoldDB" id="A0A6A9UYC8"/>
<keyword evidence="1" id="KW-0812">Transmembrane</keyword>
<sequence>MLLPSAPAAALVVSGLLGIGLGSAVIDPADTARYLWAAVSGGMTSGASVGAVTVTLFGALAVRGTPPSE</sequence>
<reference evidence="2 3" key="1">
    <citation type="submission" date="2019-12" db="EMBL/GenBank/DDBJ databases">
        <title>Auraticoccus cholistani sp. nov., an actinomycete isolated from soil of Cholistan desert.</title>
        <authorList>
            <person name="Cheema M.T."/>
        </authorList>
    </citation>
    <scope>NUCLEOTIDE SEQUENCE [LARGE SCALE GENOMIC DNA]</scope>
    <source>
        <strain evidence="2 3">F435</strain>
    </source>
</reference>
<evidence type="ECO:0000256" key="1">
    <source>
        <dbReference type="SAM" id="Phobius"/>
    </source>
</evidence>
<keyword evidence="1" id="KW-1133">Transmembrane helix</keyword>
<feature type="transmembrane region" description="Helical" evidence="1">
    <location>
        <begin position="34"/>
        <end position="62"/>
    </location>
</feature>
<evidence type="ECO:0000313" key="2">
    <source>
        <dbReference type="EMBL" id="MVA76507.1"/>
    </source>
</evidence>
<dbReference type="Proteomes" id="UP000435304">
    <property type="component" value="Unassembled WGS sequence"/>
</dbReference>
<accession>A0A6A9UYC8</accession>